<proteinExistence type="predicted"/>
<keyword evidence="1" id="KW-1133">Transmembrane helix</keyword>
<organism evidence="2 3">
    <name type="scientific">Daphnia magna</name>
    <dbReference type="NCBI Taxonomy" id="35525"/>
    <lineage>
        <taxon>Eukaryota</taxon>
        <taxon>Metazoa</taxon>
        <taxon>Ecdysozoa</taxon>
        <taxon>Arthropoda</taxon>
        <taxon>Crustacea</taxon>
        <taxon>Branchiopoda</taxon>
        <taxon>Diplostraca</taxon>
        <taxon>Cladocera</taxon>
        <taxon>Anomopoda</taxon>
        <taxon>Daphniidae</taxon>
        <taxon>Daphnia</taxon>
    </lineage>
</organism>
<gene>
    <name evidence="2" type="ORF">APZ42_005024</name>
</gene>
<keyword evidence="1" id="KW-0812">Transmembrane</keyword>
<sequence>MEPHKSASRHSNLVIIFLDFFFFLLVEFFFFSFLPNFETFLAIFFFNHLNENGIATRLFFFIILFISRFPIREKFGRQLGIENFWGGDCVVQHSRFLVL</sequence>
<name>A0A164GPY7_9CRUS</name>
<evidence type="ECO:0000313" key="2">
    <source>
        <dbReference type="EMBL" id="KZR99208.1"/>
    </source>
</evidence>
<accession>A0A164GPY7</accession>
<evidence type="ECO:0000256" key="1">
    <source>
        <dbReference type="SAM" id="Phobius"/>
    </source>
</evidence>
<keyword evidence="3" id="KW-1185">Reference proteome</keyword>
<dbReference type="AlphaFoldDB" id="A0A164GPY7"/>
<dbReference type="EMBL" id="LRGB01014380">
    <property type="protein sequence ID" value="KZR99208.1"/>
    <property type="molecule type" value="Genomic_DNA"/>
</dbReference>
<feature type="transmembrane region" description="Helical" evidence="1">
    <location>
        <begin position="54"/>
        <end position="71"/>
    </location>
</feature>
<comment type="caution">
    <text evidence="2">The sequence shown here is derived from an EMBL/GenBank/DDBJ whole genome shotgun (WGS) entry which is preliminary data.</text>
</comment>
<reference evidence="2 3" key="1">
    <citation type="submission" date="2016-03" db="EMBL/GenBank/DDBJ databases">
        <title>EvidentialGene: Evidence-directed Construction of Genes on Genomes.</title>
        <authorList>
            <person name="Gilbert D.G."/>
            <person name="Choi J.-H."/>
            <person name="Mockaitis K."/>
            <person name="Colbourne J."/>
            <person name="Pfrender M."/>
        </authorList>
    </citation>
    <scope>NUCLEOTIDE SEQUENCE [LARGE SCALE GENOMIC DNA]</scope>
    <source>
        <strain evidence="2 3">Xinb3</strain>
        <tissue evidence="2">Complete organism</tissue>
    </source>
</reference>
<feature type="transmembrane region" description="Helical" evidence="1">
    <location>
        <begin position="12"/>
        <end position="34"/>
    </location>
</feature>
<protein>
    <submittedName>
        <fullName evidence="2">Uncharacterized protein</fullName>
    </submittedName>
</protein>
<evidence type="ECO:0000313" key="3">
    <source>
        <dbReference type="Proteomes" id="UP000076858"/>
    </source>
</evidence>
<keyword evidence="1" id="KW-0472">Membrane</keyword>
<dbReference type="Proteomes" id="UP000076858">
    <property type="component" value="Unassembled WGS sequence"/>
</dbReference>